<evidence type="ECO:0000259" key="3">
    <source>
        <dbReference type="Pfam" id="PF00884"/>
    </source>
</evidence>
<feature type="region of interest" description="Disordered" evidence="1">
    <location>
        <begin position="248"/>
        <end position="270"/>
    </location>
</feature>
<dbReference type="Pfam" id="PF00884">
    <property type="entry name" value="Sulfatase"/>
    <property type="match status" value="1"/>
</dbReference>
<dbReference type="InterPro" id="IPR000917">
    <property type="entry name" value="Sulfatase_N"/>
</dbReference>
<dbReference type="AlphaFoldDB" id="A0A9W9W7U9"/>
<dbReference type="EMBL" id="JAPZBU010000004">
    <property type="protein sequence ID" value="KAJ5407928.1"/>
    <property type="molecule type" value="Genomic_DNA"/>
</dbReference>
<dbReference type="Gene3D" id="3.40.720.10">
    <property type="entry name" value="Alkaline Phosphatase, subunit A"/>
    <property type="match status" value="1"/>
</dbReference>
<dbReference type="PANTHER" id="PTHR43751">
    <property type="entry name" value="SULFATASE"/>
    <property type="match status" value="1"/>
</dbReference>
<feature type="transmembrane region" description="Helical" evidence="2">
    <location>
        <begin position="300"/>
        <end position="319"/>
    </location>
</feature>
<keyword evidence="2" id="KW-0472">Membrane</keyword>
<name>A0A9W9W7U9_9EURO</name>
<reference evidence="4" key="1">
    <citation type="submission" date="2022-12" db="EMBL/GenBank/DDBJ databases">
        <authorList>
            <person name="Petersen C."/>
        </authorList>
    </citation>
    <scope>NUCLEOTIDE SEQUENCE</scope>
    <source>
        <strain evidence="4">IBT 29677</strain>
    </source>
</reference>
<gene>
    <name evidence="4" type="ORF">N7509_001811</name>
</gene>
<proteinExistence type="predicted"/>
<feature type="transmembrane region" description="Helical" evidence="2">
    <location>
        <begin position="49"/>
        <end position="67"/>
    </location>
</feature>
<evidence type="ECO:0000313" key="5">
    <source>
        <dbReference type="Proteomes" id="UP001147747"/>
    </source>
</evidence>
<dbReference type="Proteomes" id="UP001147747">
    <property type="component" value="Unassembled WGS sequence"/>
</dbReference>
<feature type="transmembrane region" description="Helical" evidence="2">
    <location>
        <begin position="155"/>
        <end position="176"/>
    </location>
</feature>
<comment type="caution">
    <text evidence="4">The sequence shown here is derived from an EMBL/GenBank/DDBJ whole genome shotgun (WGS) entry which is preliminary data.</text>
</comment>
<organism evidence="4 5">
    <name type="scientific">Penicillium cosmopolitanum</name>
    <dbReference type="NCBI Taxonomy" id="1131564"/>
    <lineage>
        <taxon>Eukaryota</taxon>
        <taxon>Fungi</taxon>
        <taxon>Dikarya</taxon>
        <taxon>Ascomycota</taxon>
        <taxon>Pezizomycotina</taxon>
        <taxon>Eurotiomycetes</taxon>
        <taxon>Eurotiomycetidae</taxon>
        <taxon>Eurotiales</taxon>
        <taxon>Aspergillaceae</taxon>
        <taxon>Penicillium</taxon>
    </lineage>
</organism>
<evidence type="ECO:0000256" key="2">
    <source>
        <dbReference type="SAM" id="Phobius"/>
    </source>
</evidence>
<sequence>MQFNNPPWNATGTTPSFAGQALGWMRFFCCTIPARGLQASFTWELSRKFWYSFLFVSIFFAKLLHIWAHIDSIPVGTLFLWGSTFFVQDIIFLFLAHVLSRSYQHKWIRIGAATAMIVATLVLSVMAAANTSFYFTTGAEIHWRQAGGFNRDPASINTLLTGLTGLVIVEALYIVVAGFATPHLYNAVGGVMHTWGDFFASITKPVIPVVKPVARSLMEMVFRRWGRGRKLFEDLKIYEPVPLGDYEDDEDKMNSAPLLDQPTQSRSNEEDFGLGLGLKQRWMNRMNSGFDDLKQDWRPIAKRALIIVPTAIIFILRLARPSEQALWFMSQTVIISPFAGVDSKGKLQMISDDPYLHGKLTALTAPPRWDWFPEGDWPGFRDWEKGGFDGNKYSHYNATEDPLTISNLGEDILEPLREALHSGKVNIKHIFVFKMESTRYDVFPLRKGSYMHERLVKSHKKNRIPKDVQRRLANLTSVAERLTGAESGFHKKGAIKPYGGLRADNSYTGGTFTLKSIEATTCGLSPLVIDFNKEYEHHIYNPCLPQVLDVLSAKTNDTKSSDYKMWPWRPTFMQSITDTYDHQNLLSPALGFKPENVVTVESIDEDIANGKNFNYTKFNFWGYPDGSLKGYFREAIERAETNHERLFLTHLTGITHHPWDTPDGKYDDLFGSESNSFGGKNDQLNRYLNTVGVNDKWYGDFLDLLEETGVANETLIVMTGDHGLSLPEDGNVTPYDNPLVSNFHVPLIFANPNIPPISINSSVSSVQIMPTILDLLKTSGSLDHVSARAVGDLLPMYEGQSMIRPIIAENNNTAYYQFTVMNTGGSLVAMRSANRPYRLIVPLVNEVEWRFSDPSTDPQEQSPIKSFDLDGLFKAIEAQHGSDAVKWTHDASHAAQWWVADNWRRYEYDPSRPKSPSKSGWADGYKGP</sequence>
<accession>A0A9W9W7U9</accession>
<evidence type="ECO:0000256" key="1">
    <source>
        <dbReference type="SAM" id="MobiDB-lite"/>
    </source>
</evidence>
<dbReference type="SUPFAM" id="SSF53649">
    <property type="entry name" value="Alkaline phosphatase-like"/>
    <property type="match status" value="1"/>
</dbReference>
<dbReference type="InterPro" id="IPR017850">
    <property type="entry name" value="Alkaline_phosphatase_core_sf"/>
</dbReference>
<evidence type="ECO:0000313" key="4">
    <source>
        <dbReference type="EMBL" id="KAJ5407928.1"/>
    </source>
</evidence>
<feature type="transmembrane region" description="Helical" evidence="2">
    <location>
        <begin position="79"/>
        <end position="99"/>
    </location>
</feature>
<dbReference type="InterPro" id="IPR052701">
    <property type="entry name" value="GAG_Ulvan_Degrading_Sulfatases"/>
</dbReference>
<keyword evidence="5" id="KW-1185">Reference proteome</keyword>
<dbReference type="GeneID" id="81365428"/>
<reference evidence="4" key="2">
    <citation type="journal article" date="2023" name="IMA Fungus">
        <title>Comparative genomic study of the Penicillium genus elucidates a diverse pangenome and 15 lateral gene transfer events.</title>
        <authorList>
            <person name="Petersen C."/>
            <person name="Sorensen T."/>
            <person name="Nielsen M.R."/>
            <person name="Sondergaard T.E."/>
            <person name="Sorensen J.L."/>
            <person name="Fitzpatrick D.A."/>
            <person name="Frisvad J.C."/>
            <person name="Nielsen K.L."/>
        </authorList>
    </citation>
    <scope>NUCLEOTIDE SEQUENCE</scope>
    <source>
        <strain evidence="4">IBT 29677</strain>
    </source>
</reference>
<feature type="transmembrane region" description="Helical" evidence="2">
    <location>
        <begin position="111"/>
        <end position="135"/>
    </location>
</feature>
<feature type="region of interest" description="Disordered" evidence="1">
    <location>
        <begin position="909"/>
        <end position="928"/>
    </location>
</feature>
<dbReference type="RefSeq" id="XP_056492243.1">
    <property type="nucleotide sequence ID" value="XM_056626448.1"/>
</dbReference>
<protein>
    <recommendedName>
        <fullName evidence="3">Sulfatase N-terminal domain-containing protein</fullName>
    </recommendedName>
</protein>
<dbReference type="OrthoDB" id="103349at2759"/>
<keyword evidence="2" id="KW-0812">Transmembrane</keyword>
<feature type="domain" description="Sulfatase N-terminal" evidence="3">
    <location>
        <begin position="498"/>
        <end position="776"/>
    </location>
</feature>
<keyword evidence="2" id="KW-1133">Transmembrane helix</keyword>
<dbReference type="PANTHER" id="PTHR43751:SF3">
    <property type="entry name" value="SULFATASE N-TERMINAL DOMAIN-CONTAINING PROTEIN"/>
    <property type="match status" value="1"/>
</dbReference>